<protein>
    <submittedName>
        <fullName evidence="1">Uncharacterized protein</fullName>
    </submittedName>
</protein>
<comment type="caution">
    <text evidence="1">The sequence shown here is derived from an EMBL/GenBank/DDBJ whole genome shotgun (WGS) entry which is preliminary data.</text>
</comment>
<dbReference type="EMBL" id="LAZR01048845">
    <property type="protein sequence ID" value="KKK91009.1"/>
    <property type="molecule type" value="Genomic_DNA"/>
</dbReference>
<accession>A0A0F9BK77</accession>
<reference evidence="1" key="1">
    <citation type="journal article" date="2015" name="Nature">
        <title>Complex archaea that bridge the gap between prokaryotes and eukaryotes.</title>
        <authorList>
            <person name="Spang A."/>
            <person name="Saw J.H."/>
            <person name="Jorgensen S.L."/>
            <person name="Zaremba-Niedzwiedzka K."/>
            <person name="Martijn J."/>
            <person name="Lind A.E."/>
            <person name="van Eijk R."/>
            <person name="Schleper C."/>
            <person name="Guy L."/>
            <person name="Ettema T.J."/>
        </authorList>
    </citation>
    <scope>NUCLEOTIDE SEQUENCE</scope>
</reference>
<gene>
    <name evidence="1" type="ORF">LCGC14_2717280</name>
</gene>
<sequence length="340" mass="37560">MTRLGFTRPTRPRSTDTSVRFVPTAGFTELPDIAAPLGSIVSGQNVWVRTGTLEPRWRLSIAADNLLNDVPTGAFLYDDVDGSVFPVVASQGTIAFLNNDSYTSLRYVSGTSNLPPTGGEDDTFFGTSVYLPRRDLNIAIFTNGQEPLFSWGGPSDSTGFSTLTQGPICRDVALFNNRPIAWNIRELSSTSRIVNRVQWPIAGDPEDWLGIGSGFEDLVDMGGEGTRVIATEQEIILFSTREVWRGRRIGGEFIFQYSPLTRELGAPFARAVLNTTQGIFWLGSDFNIWRYIGGQISPIGNDIQRTLRDTAQNLDTAFFSYNEELQQLTLFYGATPTDNP</sequence>
<dbReference type="AlphaFoldDB" id="A0A0F9BK77"/>
<name>A0A0F9BK77_9ZZZZ</name>
<evidence type="ECO:0000313" key="1">
    <source>
        <dbReference type="EMBL" id="KKK91009.1"/>
    </source>
</evidence>
<feature type="non-terminal residue" evidence="1">
    <location>
        <position position="340"/>
    </location>
</feature>
<proteinExistence type="predicted"/>
<organism evidence="1">
    <name type="scientific">marine sediment metagenome</name>
    <dbReference type="NCBI Taxonomy" id="412755"/>
    <lineage>
        <taxon>unclassified sequences</taxon>
        <taxon>metagenomes</taxon>
        <taxon>ecological metagenomes</taxon>
    </lineage>
</organism>